<evidence type="ECO:0000259" key="2">
    <source>
        <dbReference type="Pfam" id="PF12697"/>
    </source>
</evidence>
<gene>
    <name evidence="3" type="ORF">OWR29_15585</name>
</gene>
<evidence type="ECO:0000313" key="3">
    <source>
        <dbReference type="EMBL" id="MCY1139420.1"/>
    </source>
</evidence>
<proteinExistence type="predicted"/>
<protein>
    <submittedName>
        <fullName evidence="3">Alpha/beta fold hydrolase</fullName>
    </submittedName>
</protein>
<dbReference type="InterPro" id="IPR029058">
    <property type="entry name" value="AB_hydrolase_fold"/>
</dbReference>
<keyword evidence="3" id="KW-0378">Hydrolase</keyword>
<keyword evidence="1" id="KW-0732">Signal</keyword>
<dbReference type="SUPFAM" id="SSF53474">
    <property type="entry name" value="alpha/beta-Hydrolases"/>
    <property type="match status" value="1"/>
</dbReference>
<comment type="caution">
    <text evidence="3">The sequence shown here is derived from an EMBL/GenBank/DDBJ whole genome shotgun (WGS) entry which is preliminary data.</text>
</comment>
<evidence type="ECO:0000256" key="1">
    <source>
        <dbReference type="SAM" id="SignalP"/>
    </source>
</evidence>
<dbReference type="Pfam" id="PF12697">
    <property type="entry name" value="Abhydrolase_6"/>
    <property type="match status" value="1"/>
</dbReference>
<dbReference type="EMBL" id="JAPNTZ010000005">
    <property type="protein sequence ID" value="MCY1139420.1"/>
    <property type="molecule type" value="Genomic_DNA"/>
</dbReference>
<dbReference type="Proteomes" id="UP001151002">
    <property type="component" value="Unassembled WGS sequence"/>
</dbReference>
<feature type="domain" description="AB hydrolase-1" evidence="2">
    <location>
        <begin position="43"/>
        <end position="284"/>
    </location>
</feature>
<feature type="signal peptide" evidence="1">
    <location>
        <begin position="1"/>
        <end position="26"/>
    </location>
</feature>
<evidence type="ECO:0000313" key="4">
    <source>
        <dbReference type="Proteomes" id="UP001151002"/>
    </source>
</evidence>
<dbReference type="RefSeq" id="WP_267563538.1">
    <property type="nucleotide sequence ID" value="NZ_JAPNTZ010000005.1"/>
</dbReference>
<dbReference type="GO" id="GO:0016787">
    <property type="term" value="F:hydrolase activity"/>
    <property type="evidence" value="ECO:0007669"/>
    <property type="project" value="UniProtKB-KW"/>
</dbReference>
<dbReference type="PROSITE" id="PS51318">
    <property type="entry name" value="TAT"/>
    <property type="match status" value="1"/>
</dbReference>
<sequence length="318" mass="33738">MTTMTRRGLLGAAASAAAMITTPAAAAQARPVSERHHREVTTIVLVTGANGSPSGDAELTLRGHRTVGIELPGHGPASGQFRRAYQSPQNLAALATERSPMAGITLDDYVEATVAVVRRAARLGPVILWGGSMGGATVSRVANAVPRLIDRLVYSSAFCCVDLPTMGHYLQTPEAAGTLILELGGASLADAAVIGATRTNFRTNDAAVLAKMKEALCADATEAEFMTMLNASHPDESTQVPLADARGHKDTWGTIPRTFIRHTRDRMIPLPLQNRMIAEADRLTPRNKFDVRSIATSHAANQAGWAATVDILDELACR</sequence>
<dbReference type="InterPro" id="IPR000073">
    <property type="entry name" value="AB_hydrolase_1"/>
</dbReference>
<organism evidence="3 4">
    <name type="scientific">Paractinoplanes pyxinae</name>
    <dbReference type="NCBI Taxonomy" id="2997416"/>
    <lineage>
        <taxon>Bacteria</taxon>
        <taxon>Bacillati</taxon>
        <taxon>Actinomycetota</taxon>
        <taxon>Actinomycetes</taxon>
        <taxon>Micromonosporales</taxon>
        <taxon>Micromonosporaceae</taxon>
        <taxon>Paractinoplanes</taxon>
    </lineage>
</organism>
<dbReference type="InterPro" id="IPR006311">
    <property type="entry name" value="TAT_signal"/>
</dbReference>
<accession>A0ABT4B0H8</accession>
<keyword evidence="4" id="KW-1185">Reference proteome</keyword>
<reference evidence="3" key="1">
    <citation type="submission" date="2022-11" db="EMBL/GenBank/DDBJ databases">
        <authorList>
            <person name="Somphong A."/>
            <person name="Phongsopitanun W."/>
        </authorList>
    </citation>
    <scope>NUCLEOTIDE SEQUENCE</scope>
    <source>
        <strain evidence="3">Pm04-4</strain>
    </source>
</reference>
<name>A0ABT4B0H8_9ACTN</name>
<dbReference type="Gene3D" id="3.40.50.1820">
    <property type="entry name" value="alpha/beta hydrolase"/>
    <property type="match status" value="1"/>
</dbReference>
<feature type="chain" id="PRO_5047372647" evidence="1">
    <location>
        <begin position="27"/>
        <end position="318"/>
    </location>
</feature>